<dbReference type="Proteomes" id="UP001151071">
    <property type="component" value="Unassembled WGS sequence"/>
</dbReference>
<accession>A0A9X3TTI7</accession>
<name>A0A9X3TTI7_9BACL</name>
<proteinExistence type="predicted"/>
<dbReference type="EMBL" id="JAPYYP010000029">
    <property type="protein sequence ID" value="MDA5110321.1"/>
    <property type="molecule type" value="Genomic_DNA"/>
</dbReference>
<dbReference type="InterPro" id="IPR056937">
    <property type="entry name" value="YqbQ/XkdQ"/>
</dbReference>
<protein>
    <recommendedName>
        <fullName evidence="1">YqbQ/XkdQ domain-containing protein</fullName>
    </recommendedName>
</protein>
<gene>
    <name evidence="2" type="ORF">O3V59_18330</name>
</gene>
<evidence type="ECO:0000259" key="1">
    <source>
        <dbReference type="Pfam" id="PF24032"/>
    </source>
</evidence>
<feature type="domain" description="YqbQ/XkdQ" evidence="1">
    <location>
        <begin position="21"/>
        <end position="314"/>
    </location>
</feature>
<dbReference type="RefSeq" id="WP_271140705.1">
    <property type="nucleotide sequence ID" value="NZ_JAPYYP010000029.1"/>
</dbReference>
<comment type="caution">
    <text evidence="2">The sequence shown here is derived from an EMBL/GenBank/DDBJ whole genome shotgun (WGS) entry which is preliminary data.</text>
</comment>
<evidence type="ECO:0000313" key="3">
    <source>
        <dbReference type="Proteomes" id="UP001151071"/>
    </source>
</evidence>
<keyword evidence="3" id="KW-1185">Reference proteome</keyword>
<sequence>MNVIYGKEAMRVDVTPAVLDVSWSSARGQIAQTCEVRLSDALAVSVGGFLLLQEETWPGSPPLFLGPVVRVSRDEAGGETRATAYELAWYLQKNECTRTRLNGDAGKELERLIRAAGVDFSCPAFGFTLRERIPSQSYASLYTDVLNRAYDRTGRRYFLQHQGQKLVVQEEGGNPQTPLFWPDHQTSSSTGESMEDVYTAVAVERYRGGDRLLARVEKEQAALISQYGRMLKVIDAGEDKELAALAGKQLAELSKVPRTRTVQVVHAEAKAAFVRAGWGIQLAERDGQTITPWIVTSCSARWRGGQYSMDLELERRG</sequence>
<dbReference type="Pfam" id="PF24032">
    <property type="entry name" value="YQBQ"/>
    <property type="match status" value="1"/>
</dbReference>
<reference evidence="2" key="1">
    <citation type="submission" date="2022-12" db="EMBL/GenBank/DDBJ databases">
        <title>Draft genome sequence of the thermophilic strain Brevibacillus thermoruber HT42, isolated from Los Humeros, Puebla, Mexico, with biotechnological potential.</title>
        <authorList>
            <person name="Lara Sanchez J."/>
            <person name="Solis Palacios R."/>
            <person name="Bustos Baena A.S."/>
            <person name="Ruz Baez A.E."/>
            <person name="Espinosa Luna G."/>
            <person name="Oliart Ros R.M."/>
        </authorList>
    </citation>
    <scope>NUCLEOTIDE SEQUENCE</scope>
    <source>
        <strain evidence="2">HT42</strain>
    </source>
</reference>
<organism evidence="2 3">
    <name type="scientific">Brevibacillus thermoruber</name>
    <dbReference type="NCBI Taxonomy" id="33942"/>
    <lineage>
        <taxon>Bacteria</taxon>
        <taxon>Bacillati</taxon>
        <taxon>Bacillota</taxon>
        <taxon>Bacilli</taxon>
        <taxon>Bacillales</taxon>
        <taxon>Paenibacillaceae</taxon>
        <taxon>Brevibacillus</taxon>
    </lineage>
</organism>
<dbReference type="AlphaFoldDB" id="A0A9X3TTI7"/>
<evidence type="ECO:0000313" key="2">
    <source>
        <dbReference type="EMBL" id="MDA5110321.1"/>
    </source>
</evidence>